<evidence type="ECO:0000256" key="1">
    <source>
        <dbReference type="SAM" id="MobiDB-lite"/>
    </source>
</evidence>
<gene>
    <name evidence="2" type="primary">Contig16413.g17477</name>
    <name evidence="2" type="ORF">STYLEM_18402</name>
</gene>
<feature type="compositionally biased region" description="Low complexity" evidence="1">
    <location>
        <begin position="89"/>
        <end position="110"/>
    </location>
</feature>
<keyword evidence="3" id="KW-1185">Reference proteome</keyword>
<dbReference type="InParanoid" id="A0A078B401"/>
<evidence type="ECO:0000313" key="2">
    <source>
        <dbReference type="EMBL" id="CDW89270.1"/>
    </source>
</evidence>
<feature type="region of interest" description="Disordered" evidence="1">
    <location>
        <begin position="78"/>
        <end position="110"/>
    </location>
</feature>
<dbReference type="AlphaFoldDB" id="A0A078B401"/>
<reference evidence="2 3" key="1">
    <citation type="submission" date="2014-06" db="EMBL/GenBank/DDBJ databases">
        <authorList>
            <person name="Swart Estienne"/>
        </authorList>
    </citation>
    <scope>NUCLEOTIDE SEQUENCE [LARGE SCALE GENOMIC DNA]</scope>
    <source>
        <strain evidence="2 3">130c</strain>
    </source>
</reference>
<protein>
    <submittedName>
        <fullName evidence="2">Uncharacterized protein</fullName>
    </submittedName>
</protein>
<dbReference type="Proteomes" id="UP000039865">
    <property type="component" value="Unassembled WGS sequence"/>
</dbReference>
<evidence type="ECO:0000313" key="3">
    <source>
        <dbReference type="Proteomes" id="UP000039865"/>
    </source>
</evidence>
<dbReference type="EMBL" id="CCKQ01017391">
    <property type="protein sequence ID" value="CDW89270.1"/>
    <property type="molecule type" value="Genomic_DNA"/>
</dbReference>
<sequence>MDDEIDQIYEYLKGKNNLGLESSFFIRVLLKNRIIQRGQIQDINEKIRNIQMFEQSKLIIKAQALKQKDKKLQQKITQLEKSYKPKQPRQSLSGSGSRTSSRQNSSNASREAISVANVQIDKNEFRQLVKELDQDIRSRLLQDYQNLSTQEMFNQVDQDDLVLSRSSNWINRGNVGDSLVIINEDSGDDESEPKQGFDFYDRVQNNSQIFDKAQELKDNEGHLFSGDEQVITRMNDNNNNNGPAINHLQIDLNLVENLNVLKQDEETFVMKQSNRYKINSLTSNEAVVKQGTGGSLAYQEYLFSSRGPSVQFPSPNPKKNSLHIPDDHKRFESNYKSSEQKKILESQEFDDILLKMNKQESIQVIQKQIADDHDHINDDVRVDEIDFDINSSKQQTPDLNIKKEELVKHISQIEVPGNIQYGQEQILTPKEHQNKEQNKSQKCCKCIIF</sequence>
<organism evidence="2 3">
    <name type="scientific">Stylonychia lemnae</name>
    <name type="common">Ciliate</name>
    <dbReference type="NCBI Taxonomy" id="5949"/>
    <lineage>
        <taxon>Eukaryota</taxon>
        <taxon>Sar</taxon>
        <taxon>Alveolata</taxon>
        <taxon>Ciliophora</taxon>
        <taxon>Intramacronucleata</taxon>
        <taxon>Spirotrichea</taxon>
        <taxon>Stichotrichia</taxon>
        <taxon>Sporadotrichida</taxon>
        <taxon>Oxytrichidae</taxon>
        <taxon>Stylonychinae</taxon>
        <taxon>Stylonychia</taxon>
    </lineage>
</organism>
<proteinExistence type="predicted"/>
<name>A0A078B401_STYLE</name>
<accession>A0A078B401</accession>